<dbReference type="GO" id="GO:0016758">
    <property type="term" value="F:hexosyltransferase activity"/>
    <property type="evidence" value="ECO:0007669"/>
    <property type="project" value="InterPro"/>
</dbReference>
<evidence type="ECO:0000313" key="13">
    <source>
        <dbReference type="Proteomes" id="UP000663845"/>
    </source>
</evidence>
<evidence type="ECO:0000256" key="1">
    <source>
        <dbReference type="ARBA" id="ARBA00004323"/>
    </source>
</evidence>
<dbReference type="Proteomes" id="UP000663844">
    <property type="component" value="Unassembled WGS sequence"/>
</dbReference>
<evidence type="ECO:0000256" key="7">
    <source>
        <dbReference type="ARBA" id="ARBA00022989"/>
    </source>
</evidence>
<dbReference type="Proteomes" id="UP000663845">
    <property type="component" value="Unassembled WGS sequence"/>
</dbReference>
<dbReference type="PANTHER" id="PTHR11214">
    <property type="entry name" value="BETA-1,3-N-ACETYLGLUCOSAMINYLTRANSFERASE"/>
    <property type="match status" value="1"/>
</dbReference>
<dbReference type="InterPro" id="IPR002659">
    <property type="entry name" value="Glyco_trans_31"/>
</dbReference>
<keyword evidence="8 10" id="KW-0333">Golgi apparatus</keyword>
<accession>A0A813V0Y7</accession>
<sequence>MWLIRRHRSSTLSVLLSLILSVILLYITFYDKKFTEILSLNRFELAEQFDSSSVEYFRVQLDLTIDHAECQVNDFLIIYILSSATNFGRRNVIRSTWGSKRNGTCFVFIIGEIAGTTYDIGSLQVKLNNERRQYHDIVQVNHIETYANVVYKEVAALQWSSQFYPNIPYLFKTDDDLIIDSIIVSFMAEFFVTNNSHNHVFITKHNSLLVSHIAKSDPTTFFRSGWPMDYQPTGRGGGKFAINETIWPYEFLPPYCSGFGWFMSNKIRDKLLSTAKTYPLNKIVWIGDVFASGFLAKAAHVKCTRIPIDYDQPRFANCSCLFANNPILTVCGSTFHAGRGGTTESKYDEYRKSWEVIQSRHNSTQMITVDC</sequence>
<evidence type="ECO:0000256" key="6">
    <source>
        <dbReference type="ARBA" id="ARBA00022968"/>
    </source>
</evidence>
<protein>
    <recommendedName>
        <fullName evidence="10">Hexosyltransferase</fullName>
        <ecNumber evidence="10">2.4.1.-</ecNumber>
    </recommendedName>
</protein>
<evidence type="ECO:0000256" key="3">
    <source>
        <dbReference type="ARBA" id="ARBA00022676"/>
    </source>
</evidence>
<evidence type="ECO:0000313" key="12">
    <source>
        <dbReference type="EMBL" id="CAF3613178.1"/>
    </source>
</evidence>
<evidence type="ECO:0000256" key="4">
    <source>
        <dbReference type="ARBA" id="ARBA00022679"/>
    </source>
</evidence>
<evidence type="ECO:0000256" key="8">
    <source>
        <dbReference type="ARBA" id="ARBA00023034"/>
    </source>
</evidence>
<comment type="caution">
    <text evidence="11">The sequence shown here is derived from an EMBL/GenBank/DDBJ whole genome shotgun (WGS) entry which is preliminary data.</text>
</comment>
<evidence type="ECO:0000256" key="2">
    <source>
        <dbReference type="ARBA" id="ARBA00008661"/>
    </source>
</evidence>
<evidence type="ECO:0000313" key="11">
    <source>
        <dbReference type="EMBL" id="CAF0834425.1"/>
    </source>
</evidence>
<dbReference type="GO" id="GO:0000139">
    <property type="term" value="C:Golgi membrane"/>
    <property type="evidence" value="ECO:0007669"/>
    <property type="project" value="UniProtKB-SubCell"/>
</dbReference>
<keyword evidence="3 10" id="KW-0328">Glycosyltransferase</keyword>
<keyword evidence="9 10" id="KW-0472">Membrane</keyword>
<dbReference type="Gene3D" id="3.90.550.50">
    <property type="match status" value="1"/>
</dbReference>
<dbReference type="AlphaFoldDB" id="A0A813V0Y7"/>
<dbReference type="EMBL" id="CAJOAZ010000315">
    <property type="protein sequence ID" value="CAF3613178.1"/>
    <property type="molecule type" value="Genomic_DNA"/>
</dbReference>
<dbReference type="Pfam" id="PF01762">
    <property type="entry name" value="Galactosyl_T"/>
    <property type="match status" value="1"/>
</dbReference>
<comment type="similarity">
    <text evidence="2 10">Belongs to the glycosyltransferase 31 family.</text>
</comment>
<gene>
    <name evidence="11" type="ORF">JYZ213_LOCUS7014</name>
    <name evidence="12" type="ORF">OXD698_LOCUS7031</name>
</gene>
<dbReference type="GO" id="GO:0006493">
    <property type="term" value="P:protein O-linked glycosylation"/>
    <property type="evidence" value="ECO:0007669"/>
    <property type="project" value="TreeGrafter"/>
</dbReference>
<organism evidence="11 13">
    <name type="scientific">Adineta steineri</name>
    <dbReference type="NCBI Taxonomy" id="433720"/>
    <lineage>
        <taxon>Eukaryota</taxon>
        <taxon>Metazoa</taxon>
        <taxon>Spiralia</taxon>
        <taxon>Gnathifera</taxon>
        <taxon>Rotifera</taxon>
        <taxon>Eurotatoria</taxon>
        <taxon>Bdelloidea</taxon>
        <taxon>Adinetida</taxon>
        <taxon>Adinetidae</taxon>
        <taxon>Adineta</taxon>
    </lineage>
</organism>
<keyword evidence="4" id="KW-0808">Transferase</keyword>
<reference evidence="11" key="1">
    <citation type="submission" date="2021-02" db="EMBL/GenBank/DDBJ databases">
        <authorList>
            <person name="Nowell W R."/>
        </authorList>
    </citation>
    <scope>NUCLEOTIDE SEQUENCE</scope>
</reference>
<evidence type="ECO:0000256" key="10">
    <source>
        <dbReference type="RuleBase" id="RU363063"/>
    </source>
</evidence>
<feature type="transmembrane region" description="Helical" evidence="10">
    <location>
        <begin position="12"/>
        <end position="30"/>
    </location>
</feature>
<evidence type="ECO:0000256" key="5">
    <source>
        <dbReference type="ARBA" id="ARBA00022692"/>
    </source>
</evidence>
<keyword evidence="7 10" id="KW-1133">Transmembrane helix</keyword>
<dbReference type="PANTHER" id="PTHR11214:SF3">
    <property type="entry name" value="BETA-1,3-GALACTOSYLTRANSFERASE 6"/>
    <property type="match status" value="1"/>
</dbReference>
<dbReference type="EC" id="2.4.1.-" evidence="10"/>
<proteinExistence type="inferred from homology"/>
<name>A0A813V0Y7_9BILA</name>
<comment type="subcellular location">
    <subcellularLocation>
        <location evidence="1 10">Golgi apparatus membrane</location>
        <topology evidence="1 10">Single-pass type II membrane protein</topology>
    </subcellularLocation>
</comment>
<evidence type="ECO:0000256" key="9">
    <source>
        <dbReference type="ARBA" id="ARBA00023136"/>
    </source>
</evidence>
<dbReference type="EMBL" id="CAJNOG010000045">
    <property type="protein sequence ID" value="CAF0834425.1"/>
    <property type="molecule type" value="Genomic_DNA"/>
</dbReference>
<keyword evidence="6 10" id="KW-0735">Signal-anchor</keyword>
<keyword evidence="5 10" id="KW-0812">Transmembrane</keyword>